<reference evidence="11 12" key="1">
    <citation type="submission" date="2021-03" db="EMBL/GenBank/DDBJ databases">
        <title>Genomic Encyclopedia of Type Strains, Phase IV (KMG-IV): sequencing the most valuable type-strain genomes for metagenomic binning, comparative biology and taxonomic classification.</title>
        <authorList>
            <person name="Goeker M."/>
        </authorList>
    </citation>
    <scope>NUCLEOTIDE SEQUENCE [LARGE SCALE GENOMIC DNA]</scope>
    <source>
        <strain evidence="11 12">DSM 101953</strain>
    </source>
</reference>
<evidence type="ECO:0000256" key="3">
    <source>
        <dbReference type="ARBA" id="ARBA00022553"/>
    </source>
</evidence>
<dbReference type="PANTHER" id="PTHR42713">
    <property type="entry name" value="HISTIDINE KINASE-RELATED"/>
    <property type="match status" value="1"/>
</dbReference>
<dbReference type="SMART" id="SM00342">
    <property type="entry name" value="HTH_ARAC"/>
    <property type="match status" value="1"/>
</dbReference>
<evidence type="ECO:0000256" key="4">
    <source>
        <dbReference type="ARBA" id="ARBA00023012"/>
    </source>
</evidence>
<keyword evidence="2" id="KW-0963">Cytoplasm</keyword>
<protein>
    <submittedName>
        <fullName evidence="11">Two-component system response regulator YesN</fullName>
    </submittedName>
</protein>
<accession>A0ABS4NWS6</accession>
<gene>
    <name evidence="11" type="ORF">J2Z70_004051</name>
</gene>
<dbReference type="SUPFAM" id="SSF46689">
    <property type="entry name" value="Homeodomain-like"/>
    <property type="match status" value="2"/>
</dbReference>
<dbReference type="SUPFAM" id="SSF52172">
    <property type="entry name" value="CheY-like"/>
    <property type="match status" value="1"/>
</dbReference>
<dbReference type="Pfam" id="PF12833">
    <property type="entry name" value="HTH_18"/>
    <property type="match status" value="1"/>
</dbReference>
<evidence type="ECO:0000259" key="9">
    <source>
        <dbReference type="PROSITE" id="PS01124"/>
    </source>
</evidence>
<keyword evidence="4" id="KW-0902">Two-component regulatory system</keyword>
<dbReference type="InterPro" id="IPR041522">
    <property type="entry name" value="CdaR_GGDEF"/>
</dbReference>
<dbReference type="RefSeq" id="WP_209876132.1">
    <property type="nucleotide sequence ID" value="NZ_JAGGLV010000014.1"/>
</dbReference>
<keyword evidence="7" id="KW-0804">Transcription</keyword>
<dbReference type="InterPro" id="IPR011006">
    <property type="entry name" value="CheY-like_superfamily"/>
</dbReference>
<keyword evidence="5" id="KW-0805">Transcription regulation</keyword>
<evidence type="ECO:0000256" key="2">
    <source>
        <dbReference type="ARBA" id="ARBA00022490"/>
    </source>
</evidence>
<dbReference type="InterPro" id="IPR009057">
    <property type="entry name" value="Homeodomain-like_sf"/>
</dbReference>
<evidence type="ECO:0000256" key="6">
    <source>
        <dbReference type="ARBA" id="ARBA00023125"/>
    </source>
</evidence>
<comment type="caution">
    <text evidence="11">The sequence shown here is derived from an EMBL/GenBank/DDBJ whole genome shotgun (WGS) entry which is preliminary data.</text>
</comment>
<dbReference type="PANTHER" id="PTHR42713:SF3">
    <property type="entry name" value="TRANSCRIPTIONAL REGULATORY PROTEIN HPTR"/>
    <property type="match status" value="1"/>
</dbReference>
<evidence type="ECO:0000256" key="7">
    <source>
        <dbReference type="ARBA" id="ARBA00023163"/>
    </source>
</evidence>
<proteinExistence type="predicted"/>
<evidence type="ECO:0000256" key="1">
    <source>
        <dbReference type="ARBA" id="ARBA00004496"/>
    </source>
</evidence>
<keyword evidence="6" id="KW-0238">DNA-binding</keyword>
<comment type="subcellular location">
    <subcellularLocation>
        <location evidence="1">Cytoplasm</location>
    </subcellularLocation>
</comment>
<dbReference type="InterPro" id="IPR051552">
    <property type="entry name" value="HptR"/>
</dbReference>
<feature type="modified residue" description="4-aspartylphosphate" evidence="8">
    <location>
        <position position="56"/>
    </location>
</feature>
<evidence type="ECO:0000259" key="10">
    <source>
        <dbReference type="PROSITE" id="PS50110"/>
    </source>
</evidence>
<dbReference type="EMBL" id="JAGGLV010000014">
    <property type="protein sequence ID" value="MBP2113890.1"/>
    <property type="molecule type" value="Genomic_DNA"/>
</dbReference>
<dbReference type="InterPro" id="IPR018060">
    <property type="entry name" value="HTH_AraC"/>
</dbReference>
<sequence>MLTMIIADDEPFIRSSLIRVFDWQEEFGIEIIGEASDGLEAYELCLKLQPDILFTDIMMPLMGGLEVAEKLREAGCRARIIIISGAQDFSYAREALKVNAEGYILKPVKLPEIRSVFRQAVAKLTEEREQQVDLEQLKQQLQDSMPLLREKFLQNLIAGLYRREEEIWQKIQYFALPFQQGTLLSVCVLQLDEYRSAVDKYSEEHKQLLYFSIQNIIQESLDSHPCAISFVASENEFIMVICTPQTPPSHSISGTCEQIIANIQKYLRLDASVGIGRACPLAGQLEDSYKDALAALVYKFYTGPASVLYINDIQPDTEKLQSTFIYKLQARLMNELKAGHTDTVTRLLEQLFNGLAGPKHRIEYVQSICAEMIFTSARALYEIDEDIGQVLSDRISIMDKLYQQTTITGLKAYMLSLLHDLSAYVAGKNTSRNSRIVSSICTIVQEGYASELSVSRIAEEVFLTPNYISLLFKKETGRTITDYITQIRIGKAKELLLTTDLKVMEISERVGYENPHYFSTVFKKTTGLHPLKFRSAKD</sequence>
<evidence type="ECO:0000256" key="5">
    <source>
        <dbReference type="ARBA" id="ARBA00023015"/>
    </source>
</evidence>
<feature type="domain" description="Response regulatory" evidence="10">
    <location>
        <begin position="3"/>
        <end position="121"/>
    </location>
</feature>
<dbReference type="Pfam" id="PF17853">
    <property type="entry name" value="GGDEF_2"/>
    <property type="match status" value="1"/>
</dbReference>
<dbReference type="Proteomes" id="UP000773462">
    <property type="component" value="Unassembled WGS sequence"/>
</dbReference>
<dbReference type="InterPro" id="IPR001789">
    <property type="entry name" value="Sig_transdc_resp-reg_receiver"/>
</dbReference>
<feature type="domain" description="HTH araC/xylS-type" evidence="9">
    <location>
        <begin position="438"/>
        <end position="536"/>
    </location>
</feature>
<dbReference type="Gene3D" id="3.40.50.2300">
    <property type="match status" value="1"/>
</dbReference>
<evidence type="ECO:0000313" key="11">
    <source>
        <dbReference type="EMBL" id="MBP2113890.1"/>
    </source>
</evidence>
<keyword evidence="3 8" id="KW-0597">Phosphoprotein</keyword>
<dbReference type="PROSITE" id="PS50110">
    <property type="entry name" value="RESPONSE_REGULATORY"/>
    <property type="match status" value="1"/>
</dbReference>
<dbReference type="PROSITE" id="PS01124">
    <property type="entry name" value="HTH_ARAC_FAMILY_2"/>
    <property type="match status" value="1"/>
</dbReference>
<dbReference type="SMART" id="SM00448">
    <property type="entry name" value="REC"/>
    <property type="match status" value="1"/>
</dbReference>
<name>A0ABS4NWS6_9BACL</name>
<dbReference type="PRINTS" id="PR00032">
    <property type="entry name" value="HTHARAC"/>
</dbReference>
<dbReference type="InterPro" id="IPR020449">
    <property type="entry name" value="Tscrpt_reg_AraC-type_HTH"/>
</dbReference>
<dbReference type="CDD" id="cd17536">
    <property type="entry name" value="REC_YesN-like"/>
    <property type="match status" value="1"/>
</dbReference>
<organism evidence="11 12">
    <name type="scientific">Paenibacillus silagei</name>
    <dbReference type="NCBI Taxonomy" id="1670801"/>
    <lineage>
        <taxon>Bacteria</taxon>
        <taxon>Bacillati</taxon>
        <taxon>Bacillota</taxon>
        <taxon>Bacilli</taxon>
        <taxon>Bacillales</taxon>
        <taxon>Paenibacillaceae</taxon>
        <taxon>Paenibacillus</taxon>
    </lineage>
</organism>
<evidence type="ECO:0000256" key="8">
    <source>
        <dbReference type="PROSITE-ProRule" id="PRU00169"/>
    </source>
</evidence>
<evidence type="ECO:0000313" key="12">
    <source>
        <dbReference type="Proteomes" id="UP000773462"/>
    </source>
</evidence>
<keyword evidence="12" id="KW-1185">Reference proteome</keyword>
<dbReference type="Gene3D" id="1.10.10.60">
    <property type="entry name" value="Homeodomain-like"/>
    <property type="match status" value="2"/>
</dbReference>
<dbReference type="Pfam" id="PF00072">
    <property type="entry name" value="Response_reg"/>
    <property type="match status" value="1"/>
</dbReference>